<evidence type="ECO:0000256" key="1">
    <source>
        <dbReference type="ARBA" id="ARBA00022490"/>
    </source>
</evidence>
<evidence type="ECO:0000256" key="2">
    <source>
        <dbReference type="ARBA" id="ARBA00022722"/>
    </source>
</evidence>
<keyword evidence="10" id="KW-1185">Reference proteome</keyword>
<dbReference type="Pfam" id="PF13742">
    <property type="entry name" value="tRNA_anti_2"/>
    <property type="match status" value="1"/>
</dbReference>
<reference evidence="9 10" key="1">
    <citation type="journal article" date="2021" name="Sci. Rep.">
        <title>The distribution of antibiotic resistance genes in chicken gut microbiota commensals.</title>
        <authorList>
            <person name="Juricova H."/>
            <person name="Matiasovicova J."/>
            <person name="Kubasova T."/>
            <person name="Cejkova D."/>
            <person name="Rychlik I."/>
        </authorList>
    </citation>
    <scope>NUCLEOTIDE SEQUENCE [LARGE SCALE GENOMIC DNA]</scope>
    <source>
        <strain evidence="9 10">An537</strain>
    </source>
</reference>
<dbReference type="Proteomes" id="UP000707138">
    <property type="component" value="Unassembled WGS sequence"/>
</dbReference>
<gene>
    <name evidence="5 9" type="primary">xseA</name>
    <name evidence="9" type="ORF">H6A01_00365</name>
</gene>
<evidence type="ECO:0000256" key="6">
    <source>
        <dbReference type="RuleBase" id="RU004355"/>
    </source>
</evidence>
<evidence type="ECO:0000256" key="4">
    <source>
        <dbReference type="ARBA" id="ARBA00022839"/>
    </source>
</evidence>
<comment type="subunit">
    <text evidence="5">Heterooligomer composed of large and small subunits.</text>
</comment>
<comment type="function">
    <text evidence="5">Bidirectionally degrades single-stranded DNA into large acid-insoluble oligonucleotides, which are then degraded further into small acid-soluble oligonucleotides.</text>
</comment>
<dbReference type="PANTHER" id="PTHR30008">
    <property type="entry name" value="EXODEOXYRIBONUCLEASE 7 LARGE SUBUNIT"/>
    <property type="match status" value="1"/>
</dbReference>
<dbReference type="GO" id="GO:0008855">
    <property type="term" value="F:exodeoxyribonuclease VII activity"/>
    <property type="evidence" value="ECO:0007669"/>
    <property type="project" value="UniProtKB-EC"/>
</dbReference>
<accession>A0ABS2GE30</accession>
<dbReference type="HAMAP" id="MF_00378">
    <property type="entry name" value="Exonuc_7_L"/>
    <property type="match status" value="1"/>
</dbReference>
<protein>
    <recommendedName>
        <fullName evidence="5">Exodeoxyribonuclease 7 large subunit</fullName>
        <ecNumber evidence="5">3.1.11.6</ecNumber>
    </recommendedName>
    <alternativeName>
        <fullName evidence="5">Exodeoxyribonuclease VII large subunit</fullName>
        <shortName evidence="5">Exonuclease VII large subunit</shortName>
    </alternativeName>
</protein>
<keyword evidence="4 5" id="KW-0269">Exonuclease</keyword>
<keyword evidence="3 5" id="KW-0378">Hydrolase</keyword>
<evidence type="ECO:0000259" key="8">
    <source>
        <dbReference type="Pfam" id="PF13742"/>
    </source>
</evidence>
<dbReference type="Pfam" id="PF02601">
    <property type="entry name" value="Exonuc_VII_L"/>
    <property type="match status" value="1"/>
</dbReference>
<comment type="subcellular location">
    <subcellularLocation>
        <location evidence="5 6">Cytoplasm</location>
    </subcellularLocation>
</comment>
<organism evidence="9 10">
    <name type="scientific">Veillonella magna</name>
    <dbReference type="NCBI Taxonomy" id="464322"/>
    <lineage>
        <taxon>Bacteria</taxon>
        <taxon>Bacillati</taxon>
        <taxon>Bacillota</taxon>
        <taxon>Negativicutes</taxon>
        <taxon>Veillonellales</taxon>
        <taxon>Veillonellaceae</taxon>
        <taxon>Veillonella</taxon>
    </lineage>
</organism>
<dbReference type="EC" id="3.1.11.6" evidence="5"/>
<dbReference type="InterPro" id="IPR020579">
    <property type="entry name" value="Exonuc_VII_lsu_C"/>
</dbReference>
<evidence type="ECO:0000259" key="7">
    <source>
        <dbReference type="Pfam" id="PF02601"/>
    </source>
</evidence>
<name>A0ABS2GE30_9FIRM</name>
<feature type="domain" description="Exonuclease VII large subunit C-terminal" evidence="7">
    <location>
        <begin position="124"/>
        <end position="339"/>
    </location>
</feature>
<evidence type="ECO:0000256" key="5">
    <source>
        <dbReference type="HAMAP-Rule" id="MF_00378"/>
    </source>
</evidence>
<comment type="caution">
    <text evidence="9">The sequence shown here is derived from an EMBL/GenBank/DDBJ whole genome shotgun (WGS) entry which is preliminary data.</text>
</comment>
<keyword evidence="1 5" id="KW-0963">Cytoplasm</keyword>
<dbReference type="PANTHER" id="PTHR30008:SF0">
    <property type="entry name" value="EXODEOXYRIBONUCLEASE 7 LARGE SUBUNIT"/>
    <property type="match status" value="1"/>
</dbReference>
<dbReference type="EMBL" id="JACJLA010000001">
    <property type="protein sequence ID" value="MBM6911777.1"/>
    <property type="molecule type" value="Genomic_DNA"/>
</dbReference>
<keyword evidence="2 5" id="KW-0540">Nuclease</keyword>
<evidence type="ECO:0000313" key="10">
    <source>
        <dbReference type="Proteomes" id="UP000707138"/>
    </source>
</evidence>
<dbReference type="InterPro" id="IPR003753">
    <property type="entry name" value="Exonuc_VII_L"/>
</dbReference>
<feature type="domain" description="OB-fold nucleic acid binding" evidence="8">
    <location>
        <begin position="4"/>
        <end position="100"/>
    </location>
</feature>
<sequence length="407" mass="44569">MDVFTISRLNQCIKRTLEREFILKNCFVAGTISNLKRHSAGHYYFTLKDEEAAIDVALWSSTAQRKGLVGKLENGLLVTMRAAVNFYEKTGRLSLICNDLQIGTKSPYQMAFEELKRELESLGYFAEEHKKPLPRLASCIGIVTSQSGAVLHDILHVAKQRNPLVRFKLYAVPVQGESAGAVIAKGVSKADADPDVDLIIVGRGGGSMEDLWCFNDRAVVEAVYACHTPIISAVGHETDYTLCDFAADVRGATPSHAAEMAVYPLASLQNEVAAVAEFLHTRMTEEVESRRQQLFALFNRKLGVPALTLIHREQSRLDGYTHQLHTSVKRGVDGARNRLIIIAQRLEANNPLAPLLKGYAKAEAKGVPVTSISQVAGGDTLTVHVSDGTITTIVKEVKANGSFIEKL</sequence>
<dbReference type="RefSeq" id="WP_205087112.1">
    <property type="nucleotide sequence ID" value="NZ_JACJLA010000001.1"/>
</dbReference>
<evidence type="ECO:0000313" key="9">
    <source>
        <dbReference type="EMBL" id="MBM6911777.1"/>
    </source>
</evidence>
<comment type="similarity">
    <text evidence="5 6">Belongs to the XseA family.</text>
</comment>
<dbReference type="InterPro" id="IPR025824">
    <property type="entry name" value="OB-fold_nuc-bd_dom"/>
</dbReference>
<comment type="catalytic activity">
    <reaction evidence="5 6">
        <text>Exonucleolytic cleavage in either 5'- to 3'- or 3'- to 5'-direction to yield nucleoside 5'-phosphates.</text>
        <dbReference type="EC" id="3.1.11.6"/>
    </reaction>
</comment>
<dbReference type="NCBIfam" id="TIGR00237">
    <property type="entry name" value="xseA"/>
    <property type="match status" value="1"/>
</dbReference>
<proteinExistence type="inferred from homology"/>
<evidence type="ECO:0000256" key="3">
    <source>
        <dbReference type="ARBA" id="ARBA00022801"/>
    </source>
</evidence>
<dbReference type="CDD" id="cd04489">
    <property type="entry name" value="ExoVII_LU_OBF"/>
    <property type="match status" value="1"/>
</dbReference>